<comment type="caution">
    <text evidence="1">The sequence shown here is derived from an EMBL/GenBank/DDBJ whole genome shotgun (WGS) entry which is preliminary data.</text>
</comment>
<gene>
    <name evidence="1" type="ORF">Baya_14358</name>
</gene>
<proteinExistence type="predicted"/>
<dbReference type="OrthoDB" id="74314at2759"/>
<evidence type="ECO:0000313" key="1">
    <source>
        <dbReference type="EMBL" id="TTA83862.1"/>
    </source>
</evidence>
<name>A0A556V9A9_BAGYA</name>
<accession>A0A556V9A9</accession>
<keyword evidence="2" id="KW-1185">Reference proteome</keyword>
<dbReference type="Proteomes" id="UP000319801">
    <property type="component" value="Unassembled WGS sequence"/>
</dbReference>
<reference evidence="1 2" key="1">
    <citation type="journal article" date="2019" name="Genome Biol. Evol.">
        <title>Whole-Genome Sequencing of the Giant Devil Catfish, Bagarius yarrelli.</title>
        <authorList>
            <person name="Jiang W."/>
            <person name="Lv Y."/>
            <person name="Cheng L."/>
            <person name="Yang K."/>
            <person name="Chao B."/>
            <person name="Wang X."/>
            <person name="Li Y."/>
            <person name="Pan X."/>
            <person name="You X."/>
            <person name="Zhang Y."/>
            <person name="Yang J."/>
            <person name="Li J."/>
            <person name="Zhang X."/>
            <person name="Liu S."/>
            <person name="Sun C."/>
            <person name="Yang J."/>
            <person name="Shi Q."/>
        </authorList>
    </citation>
    <scope>NUCLEOTIDE SEQUENCE [LARGE SCALE GENOMIC DNA]</scope>
    <source>
        <strain evidence="1">JWS20170419001</strain>
        <tissue evidence="1">Muscle</tissue>
    </source>
</reference>
<sequence length="234" mass="26605">MASVTLRQHPTRHHLDSEKLFFRKLENEGKKLMRKPSQEKMTCERAASAAVPGEAAQRVPSNQQPCLGTASEMYDCIDAEPPRNADQTAYRVPAAPIALECRACSHANENNNGIIRGYFRRSSTKNINELSPRSRGKRVKFRSQSADGDTLEGIQLERLTQGKTRGRETYADWTQQRRQAWSIFDQNEPSGKEVKGEGHLFALRRVTQDWCDACNRLIKSTARQCECKNESFFL</sequence>
<organism evidence="1 2">
    <name type="scientific">Bagarius yarrelli</name>
    <name type="common">Goonch</name>
    <name type="synonym">Bagrus yarrelli</name>
    <dbReference type="NCBI Taxonomy" id="175774"/>
    <lineage>
        <taxon>Eukaryota</taxon>
        <taxon>Metazoa</taxon>
        <taxon>Chordata</taxon>
        <taxon>Craniata</taxon>
        <taxon>Vertebrata</taxon>
        <taxon>Euteleostomi</taxon>
        <taxon>Actinopterygii</taxon>
        <taxon>Neopterygii</taxon>
        <taxon>Teleostei</taxon>
        <taxon>Ostariophysi</taxon>
        <taxon>Siluriformes</taxon>
        <taxon>Sisoridae</taxon>
        <taxon>Sisorinae</taxon>
        <taxon>Bagarius</taxon>
    </lineage>
</organism>
<evidence type="ECO:0000313" key="2">
    <source>
        <dbReference type="Proteomes" id="UP000319801"/>
    </source>
</evidence>
<dbReference type="EMBL" id="VCAZ01000164">
    <property type="protein sequence ID" value="TTA83862.1"/>
    <property type="molecule type" value="Genomic_DNA"/>
</dbReference>
<dbReference type="AlphaFoldDB" id="A0A556V9A9"/>
<protein>
    <submittedName>
        <fullName evidence="1">Uncharacterized protein</fullName>
    </submittedName>
</protein>